<accession>A0A1M5W626</accession>
<reference evidence="1 2" key="1">
    <citation type="submission" date="2016-11" db="EMBL/GenBank/DDBJ databases">
        <authorList>
            <person name="Jaros S."/>
            <person name="Januszkiewicz K."/>
            <person name="Wedrychowicz H."/>
        </authorList>
    </citation>
    <scope>NUCLEOTIDE SEQUENCE [LARGE SCALE GENOMIC DNA]</scope>
    <source>
        <strain evidence="1 2">DSM 3089</strain>
    </source>
</reference>
<proteinExistence type="predicted"/>
<name>A0A1M5W626_9CLOT</name>
<dbReference type="EMBL" id="FQXP01000005">
    <property type="protein sequence ID" value="SHH82911.1"/>
    <property type="molecule type" value="Genomic_DNA"/>
</dbReference>
<dbReference type="Proteomes" id="UP000184526">
    <property type="component" value="Unassembled WGS sequence"/>
</dbReference>
<dbReference type="RefSeq" id="WP_072831469.1">
    <property type="nucleotide sequence ID" value="NZ_FQXP01000005.1"/>
</dbReference>
<evidence type="ECO:0000313" key="2">
    <source>
        <dbReference type="Proteomes" id="UP000184526"/>
    </source>
</evidence>
<sequence>MNGIVLDLNSTCAVINLTNGRVVEMSLNTLPFNLKIGDKVNVDTCSHNALSNNKTMDLF</sequence>
<protein>
    <submittedName>
        <fullName evidence="1">Uncharacterized protein</fullName>
    </submittedName>
</protein>
<keyword evidence="2" id="KW-1185">Reference proteome</keyword>
<evidence type="ECO:0000313" key="1">
    <source>
        <dbReference type="EMBL" id="SHH82911.1"/>
    </source>
</evidence>
<dbReference type="AlphaFoldDB" id="A0A1M5W626"/>
<gene>
    <name evidence="1" type="ORF">SAMN02745196_01574</name>
</gene>
<dbReference type="OrthoDB" id="1913811at2"/>
<organism evidence="1 2">
    <name type="scientific">Clostridium collagenovorans DSM 3089</name>
    <dbReference type="NCBI Taxonomy" id="1121306"/>
    <lineage>
        <taxon>Bacteria</taxon>
        <taxon>Bacillati</taxon>
        <taxon>Bacillota</taxon>
        <taxon>Clostridia</taxon>
        <taxon>Eubacteriales</taxon>
        <taxon>Clostridiaceae</taxon>
        <taxon>Clostridium</taxon>
    </lineage>
</organism>